<comment type="caution">
    <text evidence="1">The sequence shown here is derived from an EMBL/GenBank/DDBJ whole genome shotgun (WGS) entry which is preliminary data.</text>
</comment>
<keyword evidence="2" id="KW-1185">Reference proteome</keyword>
<name>A0ACB6QGE0_9PLEO</name>
<dbReference type="Proteomes" id="UP000799755">
    <property type="component" value="Unassembled WGS sequence"/>
</dbReference>
<organism evidence="1 2">
    <name type="scientific">Lindgomyces ingoldianus</name>
    <dbReference type="NCBI Taxonomy" id="673940"/>
    <lineage>
        <taxon>Eukaryota</taxon>
        <taxon>Fungi</taxon>
        <taxon>Dikarya</taxon>
        <taxon>Ascomycota</taxon>
        <taxon>Pezizomycotina</taxon>
        <taxon>Dothideomycetes</taxon>
        <taxon>Pleosporomycetidae</taxon>
        <taxon>Pleosporales</taxon>
        <taxon>Lindgomycetaceae</taxon>
        <taxon>Lindgomyces</taxon>
    </lineage>
</organism>
<proteinExistence type="predicted"/>
<evidence type="ECO:0000313" key="2">
    <source>
        <dbReference type="Proteomes" id="UP000799755"/>
    </source>
</evidence>
<reference evidence="1" key="1">
    <citation type="journal article" date="2020" name="Stud. Mycol.">
        <title>101 Dothideomycetes genomes: a test case for predicting lifestyles and emergence of pathogens.</title>
        <authorList>
            <person name="Haridas S."/>
            <person name="Albert R."/>
            <person name="Binder M."/>
            <person name="Bloem J."/>
            <person name="Labutti K."/>
            <person name="Salamov A."/>
            <person name="Andreopoulos B."/>
            <person name="Baker S."/>
            <person name="Barry K."/>
            <person name="Bills G."/>
            <person name="Bluhm B."/>
            <person name="Cannon C."/>
            <person name="Castanera R."/>
            <person name="Culley D."/>
            <person name="Daum C."/>
            <person name="Ezra D."/>
            <person name="Gonzalez J."/>
            <person name="Henrissat B."/>
            <person name="Kuo A."/>
            <person name="Liang C."/>
            <person name="Lipzen A."/>
            <person name="Lutzoni F."/>
            <person name="Magnuson J."/>
            <person name="Mondo S."/>
            <person name="Nolan M."/>
            <person name="Ohm R."/>
            <person name="Pangilinan J."/>
            <person name="Park H.-J."/>
            <person name="Ramirez L."/>
            <person name="Alfaro M."/>
            <person name="Sun H."/>
            <person name="Tritt A."/>
            <person name="Yoshinaga Y."/>
            <person name="Zwiers L.-H."/>
            <person name="Turgeon B."/>
            <person name="Goodwin S."/>
            <person name="Spatafora J."/>
            <person name="Crous P."/>
            <person name="Grigoriev I."/>
        </authorList>
    </citation>
    <scope>NUCLEOTIDE SEQUENCE</scope>
    <source>
        <strain evidence="1">ATCC 200398</strain>
    </source>
</reference>
<gene>
    <name evidence="1" type="ORF">BDR25DRAFT_306838</name>
</gene>
<evidence type="ECO:0000313" key="1">
    <source>
        <dbReference type="EMBL" id="KAF2465201.1"/>
    </source>
</evidence>
<accession>A0ACB6QGE0</accession>
<sequence length="70" mass="8295">MHSLPLLYSFVVLFCHLFSLSLKSWRLSASRPFWWTHLVTWARQPRDGSMQRYFAIASQRRVLSVEALIV</sequence>
<dbReference type="EMBL" id="MU003531">
    <property type="protein sequence ID" value="KAF2465201.1"/>
    <property type="molecule type" value="Genomic_DNA"/>
</dbReference>
<protein>
    <submittedName>
        <fullName evidence="1">Uncharacterized protein</fullName>
    </submittedName>
</protein>